<evidence type="ECO:0000256" key="1">
    <source>
        <dbReference type="ARBA" id="ARBA00022722"/>
    </source>
</evidence>
<dbReference type="InterPro" id="IPR012337">
    <property type="entry name" value="RNaseH-like_sf"/>
</dbReference>
<dbReference type="EMBL" id="DUZY01000004">
    <property type="protein sequence ID" value="DAD38310.1"/>
    <property type="molecule type" value="Genomic_DNA"/>
</dbReference>
<keyword evidence="1" id="KW-0540">Nuclease</keyword>
<evidence type="ECO:0000256" key="2">
    <source>
        <dbReference type="ARBA" id="ARBA00022801"/>
    </source>
</evidence>
<dbReference type="SUPFAM" id="SSF53098">
    <property type="entry name" value="Ribonuclease H-like"/>
    <property type="match status" value="1"/>
</dbReference>
<dbReference type="Pfam" id="PF01612">
    <property type="entry name" value="DNA_pol_A_exo1"/>
    <property type="match status" value="1"/>
</dbReference>
<accession>A0A822Z0P4</accession>
<dbReference type="CDD" id="cd06141">
    <property type="entry name" value="WRN_exo"/>
    <property type="match status" value="1"/>
</dbReference>
<dbReference type="Gene3D" id="3.30.420.10">
    <property type="entry name" value="Ribonuclease H-like superfamily/Ribonuclease H"/>
    <property type="match status" value="1"/>
</dbReference>
<feature type="domain" description="3'-5' exonuclease" evidence="3">
    <location>
        <begin position="3"/>
        <end position="156"/>
    </location>
</feature>
<dbReference type="PANTHER" id="PTHR13620:SF121">
    <property type="entry name" value="EMB|CAB82946.1-RELATED"/>
    <property type="match status" value="1"/>
</dbReference>
<keyword evidence="5" id="KW-1185">Reference proteome</keyword>
<dbReference type="GO" id="GO:0006139">
    <property type="term" value="P:nucleobase-containing compound metabolic process"/>
    <property type="evidence" value="ECO:0007669"/>
    <property type="project" value="InterPro"/>
</dbReference>
<sequence>MIMNKLSFKAVGLDTERAFVSTANGIENKVALLRLCSGAHCLIVQLLHLESVSNTLANFLSCPHLSFSGVGIGHSLTRLRRDYGLECRNGIELGSMAASALVDDKYRVFGLVDLADAVSGVSVNKPSSTSLSDWSGKHLTPQQIQSATFGAYVSYVIATTLLQRKLCRFVK</sequence>
<dbReference type="AlphaFoldDB" id="A0A822Z0P4"/>
<gene>
    <name evidence="4" type="ORF">HUJ06_008951</name>
</gene>
<dbReference type="Proteomes" id="UP000607653">
    <property type="component" value="Unassembled WGS sequence"/>
</dbReference>
<dbReference type="InterPro" id="IPR036397">
    <property type="entry name" value="RNaseH_sf"/>
</dbReference>
<proteinExistence type="predicted"/>
<reference evidence="4 5" key="1">
    <citation type="journal article" date="2020" name="Mol. Biol. Evol.">
        <title>Distinct Expression and Methylation Patterns for Genes with Different Fates following a Single Whole-Genome Duplication in Flowering Plants.</title>
        <authorList>
            <person name="Shi T."/>
            <person name="Rahmani R.S."/>
            <person name="Gugger P.F."/>
            <person name="Wang M."/>
            <person name="Li H."/>
            <person name="Zhang Y."/>
            <person name="Li Z."/>
            <person name="Wang Q."/>
            <person name="Van de Peer Y."/>
            <person name="Marchal K."/>
            <person name="Chen J."/>
        </authorList>
    </citation>
    <scope>NUCLEOTIDE SEQUENCE [LARGE SCALE GENOMIC DNA]</scope>
    <source>
        <tissue evidence="4">Leaf</tissue>
    </source>
</reference>
<evidence type="ECO:0000259" key="3">
    <source>
        <dbReference type="Pfam" id="PF01612"/>
    </source>
</evidence>
<dbReference type="InterPro" id="IPR051132">
    <property type="entry name" value="3-5_Exonuclease_domain"/>
</dbReference>
<keyword evidence="2" id="KW-0378">Hydrolase</keyword>
<dbReference type="GO" id="GO:0008408">
    <property type="term" value="F:3'-5' exonuclease activity"/>
    <property type="evidence" value="ECO:0007669"/>
    <property type="project" value="InterPro"/>
</dbReference>
<dbReference type="PANTHER" id="PTHR13620">
    <property type="entry name" value="3-5 EXONUCLEASE"/>
    <property type="match status" value="1"/>
</dbReference>
<dbReference type="InterPro" id="IPR002562">
    <property type="entry name" value="3'-5'_exonuclease_dom"/>
</dbReference>
<organism evidence="4 5">
    <name type="scientific">Nelumbo nucifera</name>
    <name type="common">Sacred lotus</name>
    <dbReference type="NCBI Taxonomy" id="4432"/>
    <lineage>
        <taxon>Eukaryota</taxon>
        <taxon>Viridiplantae</taxon>
        <taxon>Streptophyta</taxon>
        <taxon>Embryophyta</taxon>
        <taxon>Tracheophyta</taxon>
        <taxon>Spermatophyta</taxon>
        <taxon>Magnoliopsida</taxon>
        <taxon>Proteales</taxon>
        <taxon>Nelumbonaceae</taxon>
        <taxon>Nelumbo</taxon>
    </lineage>
</organism>
<comment type="caution">
    <text evidence="4">The sequence shown here is derived from an EMBL/GenBank/DDBJ whole genome shotgun (WGS) entry which is preliminary data.</text>
</comment>
<name>A0A822Z0P4_NELNU</name>
<evidence type="ECO:0000313" key="4">
    <source>
        <dbReference type="EMBL" id="DAD38310.1"/>
    </source>
</evidence>
<evidence type="ECO:0000313" key="5">
    <source>
        <dbReference type="Proteomes" id="UP000607653"/>
    </source>
</evidence>
<dbReference type="GO" id="GO:0003676">
    <property type="term" value="F:nucleic acid binding"/>
    <property type="evidence" value="ECO:0007669"/>
    <property type="project" value="InterPro"/>
</dbReference>
<protein>
    <recommendedName>
        <fullName evidence="3">3'-5' exonuclease domain-containing protein</fullName>
    </recommendedName>
</protein>